<comment type="caution">
    <text evidence="3">The sequence shown here is derived from an EMBL/GenBank/DDBJ whole genome shotgun (WGS) entry which is preliminary data.</text>
</comment>
<evidence type="ECO:0000256" key="2">
    <source>
        <dbReference type="SAM" id="Phobius"/>
    </source>
</evidence>
<evidence type="ECO:0000313" key="4">
    <source>
        <dbReference type="Proteomes" id="UP001215151"/>
    </source>
</evidence>
<feature type="transmembrane region" description="Helical" evidence="2">
    <location>
        <begin position="34"/>
        <end position="59"/>
    </location>
</feature>
<name>A0AAD7TT39_9APHY</name>
<evidence type="ECO:0000313" key="3">
    <source>
        <dbReference type="EMBL" id="KAJ8481586.1"/>
    </source>
</evidence>
<keyword evidence="2" id="KW-1133">Transmembrane helix</keyword>
<evidence type="ECO:0000256" key="1">
    <source>
        <dbReference type="SAM" id="MobiDB-lite"/>
    </source>
</evidence>
<feature type="region of interest" description="Disordered" evidence="1">
    <location>
        <begin position="1"/>
        <end position="27"/>
    </location>
</feature>
<accession>A0AAD7TT39</accession>
<reference evidence="3" key="1">
    <citation type="submission" date="2022-11" db="EMBL/GenBank/DDBJ databases">
        <title>Genome Sequence of Cubamyces cubensis.</title>
        <authorList>
            <person name="Buettner E."/>
        </authorList>
    </citation>
    <scope>NUCLEOTIDE SEQUENCE</scope>
    <source>
        <strain evidence="3">MPL-01</strain>
    </source>
</reference>
<proteinExistence type="predicted"/>
<sequence>MTGTTTPMSAATGSKTGSSPSRALHRETTASTSFATIIGLVVAGVGVPILVICGIVLAIRRRRHRVIAVDMDESHAAAEAEPAHPSNAEPVRGYVEQGQERPLASQPASVPQGRSRVALFPEVKMENLYDPDDPTTYPPSLSVILGGPVVPDGRADDPPAYSP</sequence>
<feature type="region of interest" description="Disordered" evidence="1">
    <location>
        <begin position="128"/>
        <end position="163"/>
    </location>
</feature>
<organism evidence="3 4">
    <name type="scientific">Trametes cubensis</name>
    <dbReference type="NCBI Taxonomy" id="1111947"/>
    <lineage>
        <taxon>Eukaryota</taxon>
        <taxon>Fungi</taxon>
        <taxon>Dikarya</taxon>
        <taxon>Basidiomycota</taxon>
        <taxon>Agaricomycotina</taxon>
        <taxon>Agaricomycetes</taxon>
        <taxon>Polyporales</taxon>
        <taxon>Polyporaceae</taxon>
        <taxon>Trametes</taxon>
    </lineage>
</organism>
<protein>
    <submittedName>
        <fullName evidence="3">Uncharacterized protein</fullName>
    </submittedName>
</protein>
<keyword evidence="4" id="KW-1185">Reference proteome</keyword>
<dbReference type="Proteomes" id="UP001215151">
    <property type="component" value="Unassembled WGS sequence"/>
</dbReference>
<feature type="compositionally biased region" description="Polar residues" evidence="1">
    <location>
        <begin position="1"/>
        <end position="21"/>
    </location>
</feature>
<feature type="region of interest" description="Disordered" evidence="1">
    <location>
        <begin position="74"/>
        <end position="116"/>
    </location>
</feature>
<keyword evidence="2" id="KW-0472">Membrane</keyword>
<gene>
    <name evidence="3" type="ORF">ONZ51_g5899</name>
</gene>
<dbReference type="EMBL" id="JAPEVG010000133">
    <property type="protein sequence ID" value="KAJ8481586.1"/>
    <property type="molecule type" value="Genomic_DNA"/>
</dbReference>
<keyword evidence="2" id="KW-0812">Transmembrane</keyword>
<dbReference type="AlphaFoldDB" id="A0AAD7TT39"/>